<gene>
    <name evidence="3" type="ORF">AAE02nite_02640</name>
</gene>
<evidence type="ECO:0000256" key="1">
    <source>
        <dbReference type="SAM" id="Phobius"/>
    </source>
</evidence>
<dbReference type="OrthoDB" id="15218at2"/>
<feature type="transmembrane region" description="Helical" evidence="1">
    <location>
        <begin position="53"/>
        <end position="72"/>
    </location>
</feature>
<dbReference type="PANTHER" id="PTHR34978:SF3">
    <property type="entry name" value="SLR0241 PROTEIN"/>
    <property type="match status" value="1"/>
</dbReference>
<dbReference type="CDD" id="cd07341">
    <property type="entry name" value="M56_BlaR1_MecR1_like"/>
    <property type="match status" value="1"/>
</dbReference>
<keyword evidence="1" id="KW-1133">Transmembrane helix</keyword>
<dbReference type="EMBL" id="BJYS01000001">
    <property type="protein sequence ID" value="GEO02600.1"/>
    <property type="molecule type" value="Genomic_DNA"/>
</dbReference>
<proteinExistence type="predicted"/>
<sequence length="642" mass="70450">MNYIPEFLNPALTKALGWTILHSLWQSTLIAVLLSIVMLLLHRQSSHLRYRVAMGALFLNLAAALVTFIYYYQSSPIKAGLTAVIVPATASFSEPPIVSAEANGFWLLAGAADYFSAHLPLLVSLWLLGMALMLLRFIGGLAYLQRLKSYKTTPVTDQWQNRLLQLSQELKINKAIRLTESALVQTPLVIGFFKPVILLPLGTISDLPLAQIEAILAHELAHLKRNDYFFNLLQSLTEIIFFYHPAIWWVSDYVRIERENCCDDLAVAVCGDSLAYARALATLAERTAGAPGLSLAFAGKDGSLLARIRRLVQQPGTRPSFTDGFVAATALLLCLTFLSATALANLNPRLKSTLPAAPVHSVNVPVHPVISVTAQYPPVAVNSKAIPDTVPTSSDLVIIKNKRGKVTDVFVDGQQVPKDKLPDYANRIEQALENQQKGKRMIANDTETLRKADAAVSRLNQPELAPVMPPPAPPVPVNPVIPPKPAAPMLPVKPVKPAKPAKPAVVPKAPKDAAVPGKGFFFDGNFPGGDSVFTQIEFNLNFDSTFKVLEKTMKVQEEQFRKQELVLQKQLASLQHKQHSLLQENMAKEHAKLAAEHAKLSKTHGAAMEKLISDLKKEGLYQEGKNRQIIINSEGLFIDGKK</sequence>
<accession>A0A512ASC4</accession>
<dbReference type="RefSeq" id="WP_146894630.1">
    <property type="nucleotide sequence ID" value="NZ_BJYS01000001.1"/>
</dbReference>
<evidence type="ECO:0000313" key="3">
    <source>
        <dbReference type="EMBL" id="GEO02600.1"/>
    </source>
</evidence>
<dbReference type="PANTHER" id="PTHR34978">
    <property type="entry name" value="POSSIBLE SENSOR-TRANSDUCER PROTEIN BLAR"/>
    <property type="match status" value="1"/>
</dbReference>
<keyword evidence="1" id="KW-0472">Membrane</keyword>
<dbReference type="AlphaFoldDB" id="A0A512ASC4"/>
<dbReference type="InterPro" id="IPR008756">
    <property type="entry name" value="Peptidase_M56"/>
</dbReference>
<feature type="transmembrane region" description="Helical" evidence="1">
    <location>
        <begin position="325"/>
        <end position="346"/>
    </location>
</feature>
<dbReference type="Proteomes" id="UP000321532">
    <property type="component" value="Unassembled WGS sequence"/>
</dbReference>
<dbReference type="Gene3D" id="3.30.2010.10">
    <property type="entry name" value="Metalloproteases ('zincins'), catalytic domain"/>
    <property type="match status" value="1"/>
</dbReference>
<feature type="transmembrane region" description="Helical" evidence="1">
    <location>
        <begin position="20"/>
        <end position="41"/>
    </location>
</feature>
<dbReference type="InterPro" id="IPR052173">
    <property type="entry name" value="Beta-lactam_resp_regulator"/>
</dbReference>
<dbReference type="Pfam" id="PF05569">
    <property type="entry name" value="Peptidase_M56"/>
    <property type="match status" value="1"/>
</dbReference>
<keyword evidence="1" id="KW-0812">Transmembrane</keyword>
<organism evidence="3 4">
    <name type="scientific">Adhaeribacter aerolatus</name>
    <dbReference type="NCBI Taxonomy" id="670289"/>
    <lineage>
        <taxon>Bacteria</taxon>
        <taxon>Pseudomonadati</taxon>
        <taxon>Bacteroidota</taxon>
        <taxon>Cytophagia</taxon>
        <taxon>Cytophagales</taxon>
        <taxon>Hymenobacteraceae</taxon>
        <taxon>Adhaeribacter</taxon>
    </lineage>
</organism>
<protein>
    <recommendedName>
        <fullName evidence="2">Peptidase M56 domain-containing protein</fullName>
    </recommendedName>
</protein>
<evidence type="ECO:0000259" key="2">
    <source>
        <dbReference type="Pfam" id="PF05569"/>
    </source>
</evidence>
<keyword evidence="4" id="KW-1185">Reference proteome</keyword>
<reference evidence="3 4" key="1">
    <citation type="submission" date="2019-07" db="EMBL/GenBank/DDBJ databases">
        <title>Whole genome shotgun sequence of Adhaeribacter aerolatus NBRC 106133.</title>
        <authorList>
            <person name="Hosoyama A."/>
            <person name="Uohara A."/>
            <person name="Ohji S."/>
            <person name="Ichikawa N."/>
        </authorList>
    </citation>
    <scope>NUCLEOTIDE SEQUENCE [LARGE SCALE GENOMIC DNA]</scope>
    <source>
        <strain evidence="3 4">NBRC 106133</strain>
    </source>
</reference>
<feature type="domain" description="Peptidase M56" evidence="2">
    <location>
        <begin position="96"/>
        <end position="287"/>
    </location>
</feature>
<comment type="caution">
    <text evidence="3">The sequence shown here is derived from an EMBL/GenBank/DDBJ whole genome shotgun (WGS) entry which is preliminary data.</text>
</comment>
<evidence type="ECO:0000313" key="4">
    <source>
        <dbReference type="Proteomes" id="UP000321532"/>
    </source>
</evidence>
<feature type="transmembrane region" description="Helical" evidence="1">
    <location>
        <begin position="123"/>
        <end position="144"/>
    </location>
</feature>
<name>A0A512ASC4_9BACT</name>